<keyword evidence="3" id="KW-1185">Reference proteome</keyword>
<evidence type="ECO:0008006" key="4">
    <source>
        <dbReference type="Google" id="ProtNLM"/>
    </source>
</evidence>
<keyword evidence="1" id="KW-0812">Transmembrane</keyword>
<dbReference type="RefSeq" id="WP_013137545.1">
    <property type="nucleotide sequence ID" value="NC_014168.1"/>
</dbReference>
<dbReference type="KEGG" id="srt:Srot_0607"/>
<evidence type="ECO:0000256" key="1">
    <source>
        <dbReference type="SAM" id="Phobius"/>
    </source>
</evidence>
<protein>
    <recommendedName>
        <fullName evidence="4">DUF3592 domain-containing protein</fullName>
    </recommendedName>
</protein>
<dbReference type="STRING" id="640132.Srot_0607"/>
<evidence type="ECO:0000313" key="2">
    <source>
        <dbReference type="EMBL" id="ADG97089.1"/>
    </source>
</evidence>
<organism evidence="2 3">
    <name type="scientific">Segniliparus rotundus (strain ATCC BAA-972 / CDC 1076 / CIP 108378 / DSM 44985 / JCM 13578)</name>
    <dbReference type="NCBI Taxonomy" id="640132"/>
    <lineage>
        <taxon>Bacteria</taxon>
        <taxon>Bacillati</taxon>
        <taxon>Actinomycetota</taxon>
        <taxon>Actinomycetes</taxon>
        <taxon>Mycobacteriales</taxon>
        <taxon>Segniliparaceae</taxon>
        <taxon>Segniliparus</taxon>
    </lineage>
</organism>
<dbReference type="AlphaFoldDB" id="D6ZCP7"/>
<name>D6ZCP7_SEGRD</name>
<keyword evidence="1" id="KW-1133">Transmembrane helix</keyword>
<dbReference type="HOGENOM" id="CLU_122360_1_0_11"/>
<dbReference type="EMBL" id="CP001958">
    <property type="protein sequence ID" value="ADG97089.1"/>
    <property type="molecule type" value="Genomic_DNA"/>
</dbReference>
<feature type="transmembrane region" description="Helical" evidence="1">
    <location>
        <begin position="117"/>
        <end position="139"/>
    </location>
</feature>
<dbReference type="OrthoDB" id="4426042at2"/>
<proteinExistence type="predicted"/>
<dbReference type="Proteomes" id="UP000002247">
    <property type="component" value="Chromosome"/>
</dbReference>
<accession>D6ZCP7</accession>
<gene>
    <name evidence="2" type="ordered locus">Srot_0607</name>
</gene>
<feature type="transmembrane region" description="Helical" evidence="1">
    <location>
        <begin position="12"/>
        <end position="32"/>
    </location>
</feature>
<sequence length="146" mass="15735">MNPAAATWTWRGLAAVGCLVTVMCGLLLAGTWRDDRKIDADMSTTRAEVVSTVSNKVVVRYAVTAAPSLRTNGLLSPGGVFGLFTTDVPQPGEGVMVEYSRANPDLVRVADRGFEWAAFRVAAFLAVVWAALGGLRLLLWRLVRRG</sequence>
<keyword evidence="1" id="KW-0472">Membrane</keyword>
<evidence type="ECO:0000313" key="3">
    <source>
        <dbReference type="Proteomes" id="UP000002247"/>
    </source>
</evidence>
<reference evidence="2 3" key="1">
    <citation type="journal article" date="2010" name="Stand. Genomic Sci.">
        <title>Complete genome sequence of Segniliparus rotundus type strain (CDC 1076).</title>
        <authorList>
            <person name="Sikorski J."/>
            <person name="Lapidus A."/>
            <person name="Copeland A."/>
            <person name="Misra M."/>
            <person name="Glavina Del Rio T."/>
            <person name="Nolan M."/>
            <person name="Lucas S."/>
            <person name="Chen F."/>
            <person name="Tice H."/>
            <person name="Cheng J.F."/>
            <person name="Jando M."/>
            <person name="Schneider S."/>
            <person name="Bruce D."/>
            <person name="Goodwin L."/>
            <person name="Pitluck S."/>
            <person name="Liolios K."/>
            <person name="Mikhailova N."/>
            <person name="Pati A."/>
            <person name="Ivanova N."/>
            <person name="Mavromatis K."/>
            <person name="Chen A."/>
            <person name="Palaniappan K."/>
            <person name="Chertkov O."/>
            <person name="Land M."/>
            <person name="Hauser L."/>
            <person name="Chang Y.J."/>
            <person name="Jeffries C.D."/>
            <person name="Brettin T."/>
            <person name="Detter J.C."/>
            <person name="Han C."/>
            <person name="Rohde M."/>
            <person name="Goker M."/>
            <person name="Bristow J."/>
            <person name="Eisen J.A."/>
            <person name="Markowitz V."/>
            <person name="Hugenholtz P."/>
            <person name="Kyrpides N.C."/>
            <person name="Klenk H.P."/>
        </authorList>
    </citation>
    <scope>NUCLEOTIDE SEQUENCE [LARGE SCALE GENOMIC DNA]</scope>
    <source>
        <strain evidence="3">ATCC BAA-972 / CDC 1076 / CIP 108378 / DSM 44985 / JCM 13578</strain>
    </source>
</reference>